<evidence type="ECO:0000313" key="1">
    <source>
        <dbReference type="EMBL" id="MFC5475721.1"/>
    </source>
</evidence>
<sequence length="184" mass="20065">MKQKLKIKIGNPLPRLRWHAQGVLERIGRNGVLAAAAALGLVAYQGLALLPEGQALQQEQQTVTADLAKLSRAPAPTAEATQTAAALLGANISARKLIVFELLRQYGLDVSDSTYREDEEVKGRMARWTLNVVASGRYSDLSRALTALQAQPLLRLDAVSLERQKIEDTLLSMKLRLSLLGDGR</sequence>
<dbReference type="RefSeq" id="WP_378999277.1">
    <property type="nucleotide sequence ID" value="NZ_JBHSMT010000028.1"/>
</dbReference>
<organism evidence="1 2">
    <name type="scientific">Paraherbaspirillum soli</name>
    <dbReference type="NCBI Taxonomy" id="631222"/>
    <lineage>
        <taxon>Bacteria</taxon>
        <taxon>Pseudomonadati</taxon>
        <taxon>Pseudomonadota</taxon>
        <taxon>Betaproteobacteria</taxon>
        <taxon>Burkholderiales</taxon>
        <taxon>Oxalobacteraceae</taxon>
        <taxon>Paraherbaspirillum</taxon>
    </lineage>
</organism>
<comment type="caution">
    <text evidence="1">The sequence shown here is derived from an EMBL/GenBank/DDBJ whole genome shotgun (WGS) entry which is preliminary data.</text>
</comment>
<dbReference type="Proteomes" id="UP001596045">
    <property type="component" value="Unassembled WGS sequence"/>
</dbReference>
<protein>
    <recommendedName>
        <fullName evidence="3">SPOR domain-containing protein</fullName>
    </recommendedName>
</protein>
<keyword evidence="2" id="KW-1185">Reference proteome</keyword>
<dbReference type="EMBL" id="JBHSMT010000028">
    <property type="protein sequence ID" value="MFC5475721.1"/>
    <property type="molecule type" value="Genomic_DNA"/>
</dbReference>
<name>A0ABW0ME36_9BURK</name>
<proteinExistence type="predicted"/>
<reference evidence="2" key="1">
    <citation type="journal article" date="2019" name="Int. J. Syst. Evol. Microbiol.">
        <title>The Global Catalogue of Microorganisms (GCM) 10K type strain sequencing project: providing services to taxonomists for standard genome sequencing and annotation.</title>
        <authorList>
            <consortium name="The Broad Institute Genomics Platform"/>
            <consortium name="The Broad Institute Genome Sequencing Center for Infectious Disease"/>
            <person name="Wu L."/>
            <person name="Ma J."/>
        </authorList>
    </citation>
    <scope>NUCLEOTIDE SEQUENCE [LARGE SCALE GENOMIC DNA]</scope>
    <source>
        <strain evidence="2">JCM 17066</strain>
    </source>
</reference>
<accession>A0ABW0ME36</accession>
<evidence type="ECO:0008006" key="3">
    <source>
        <dbReference type="Google" id="ProtNLM"/>
    </source>
</evidence>
<gene>
    <name evidence="1" type="ORF">ACFPM8_17295</name>
</gene>
<evidence type="ECO:0000313" key="2">
    <source>
        <dbReference type="Proteomes" id="UP001596045"/>
    </source>
</evidence>